<evidence type="ECO:0000313" key="13">
    <source>
        <dbReference type="EnsemblPlants" id="LPERR01G29010.1"/>
    </source>
</evidence>
<keyword evidence="14" id="KW-1185">Reference proteome</keyword>
<dbReference type="InterPro" id="IPR042160">
    <property type="entry name" value="HD-Zip_IV"/>
</dbReference>
<dbReference type="SMART" id="SM00389">
    <property type="entry name" value="HOX"/>
    <property type="match status" value="1"/>
</dbReference>
<dbReference type="SMART" id="SM00234">
    <property type="entry name" value="START"/>
    <property type="match status" value="1"/>
</dbReference>
<dbReference type="GO" id="GO:0003677">
    <property type="term" value="F:DNA binding"/>
    <property type="evidence" value="ECO:0007669"/>
    <property type="project" value="UniProtKB-UniRule"/>
</dbReference>
<dbReference type="HOGENOM" id="CLU_015002_2_1_1"/>
<evidence type="ECO:0000256" key="7">
    <source>
        <dbReference type="ARBA" id="ARBA00023163"/>
    </source>
</evidence>
<proteinExistence type="inferred from homology"/>
<dbReference type="PROSITE" id="PS50848">
    <property type="entry name" value="START"/>
    <property type="match status" value="1"/>
</dbReference>
<evidence type="ECO:0000259" key="12">
    <source>
        <dbReference type="PROSITE" id="PS50848"/>
    </source>
</evidence>
<name>A0A0D9V6M4_9ORYZ</name>
<dbReference type="EnsemblPlants" id="LPERR01G29010.1">
    <property type="protein sequence ID" value="LPERR01G29010.1"/>
    <property type="gene ID" value="LPERR01G29010"/>
</dbReference>
<keyword evidence="8 9" id="KW-0539">Nucleus</keyword>
<dbReference type="STRING" id="77586.A0A0D9V6M4"/>
<dbReference type="PROSITE" id="PS00027">
    <property type="entry name" value="HOMEOBOX_1"/>
    <property type="match status" value="1"/>
</dbReference>
<dbReference type="AlphaFoldDB" id="A0A0D9V6M4"/>
<dbReference type="eggNOG" id="ENOG502QU3P">
    <property type="taxonomic scope" value="Eukaryota"/>
</dbReference>
<dbReference type="InterPro" id="IPR002913">
    <property type="entry name" value="START_lipid-bd_dom"/>
</dbReference>
<dbReference type="Pfam" id="PF01852">
    <property type="entry name" value="START"/>
    <property type="match status" value="1"/>
</dbReference>
<evidence type="ECO:0000256" key="5">
    <source>
        <dbReference type="ARBA" id="ARBA00023125"/>
    </source>
</evidence>
<dbReference type="Gene3D" id="1.10.10.60">
    <property type="entry name" value="Homeodomain-like"/>
    <property type="match status" value="1"/>
</dbReference>
<evidence type="ECO:0000256" key="4">
    <source>
        <dbReference type="ARBA" id="ARBA00023054"/>
    </source>
</evidence>
<evidence type="ECO:0000256" key="2">
    <source>
        <dbReference type="ARBA" id="ARBA00006789"/>
    </source>
</evidence>
<dbReference type="SUPFAM" id="SSF46689">
    <property type="entry name" value="Homeodomain-like"/>
    <property type="match status" value="1"/>
</dbReference>
<dbReference type="GO" id="GO:0005634">
    <property type="term" value="C:nucleus"/>
    <property type="evidence" value="ECO:0007669"/>
    <property type="project" value="UniProtKB-SubCell"/>
</dbReference>
<dbReference type="Gramene" id="LPERR01G29010.1">
    <property type="protein sequence ID" value="LPERR01G29010.1"/>
    <property type="gene ID" value="LPERR01G29010"/>
</dbReference>
<dbReference type="PANTHER" id="PTHR45654:SF2">
    <property type="entry name" value="HOMEOBOX-LEUCINE ZIPPER PROTEIN TF1"/>
    <property type="match status" value="1"/>
</dbReference>
<dbReference type="InterPro" id="IPR017970">
    <property type="entry name" value="Homeobox_CS"/>
</dbReference>
<protein>
    <recommendedName>
        <fullName evidence="15">Homeobox domain-containing protein</fullName>
    </recommendedName>
</protein>
<keyword evidence="4" id="KW-0175">Coiled coil</keyword>
<evidence type="ECO:0008006" key="15">
    <source>
        <dbReference type="Google" id="ProtNLM"/>
    </source>
</evidence>
<dbReference type="InterPro" id="IPR001356">
    <property type="entry name" value="HD"/>
</dbReference>
<reference evidence="13 14" key="1">
    <citation type="submission" date="2012-08" db="EMBL/GenBank/DDBJ databases">
        <title>Oryza genome evolution.</title>
        <authorList>
            <person name="Wing R.A."/>
        </authorList>
    </citation>
    <scope>NUCLEOTIDE SEQUENCE</scope>
</reference>
<dbReference type="Pfam" id="PF00046">
    <property type="entry name" value="Homeodomain"/>
    <property type="match status" value="1"/>
</dbReference>
<dbReference type="Pfam" id="PF25797">
    <property type="entry name" value="PDF2_C"/>
    <property type="match status" value="1"/>
</dbReference>
<evidence type="ECO:0000256" key="9">
    <source>
        <dbReference type="PROSITE-ProRule" id="PRU00108"/>
    </source>
</evidence>
<sequence>MDVQTQELLATFEADCGLSPENSNTNQKRKRLQRLTKQQSEILEGFFSVCGHPDDSQKRHLSGRTGLGLDQVKFWFQNKRTQVKTSCCKEDNYKLTVENEILRDENRYFKIAICYAVCVNCGNKSQQNHLSVVMGRLKGHTDWLQQEITRSHGTLLNANIPSQLDPSAQTVLPGQQDAEMMAELAKNAMHALIIVSQTHVGLWFPVPGCSYDILNMMAYQQAYAGDNGANAMGFKTEATRGDAMVMMDSKSIVDFLMEPYNYRSFFPGAISGAITNRIYTWPTNDGYNGVVQLMTVEMMFPSPLVPVRRCTFLRHCNVVAEGAVVVVDLSLDDGTGFAKCRKLPSGFLIRSLRPNTCKVIAVEHVRVDDSGIHELYQPCLSGLMFGSRRWVVTMARQAARLRDVHLTKSTLKVSTKGRKNLMKLADDLLVSFAGSVAPVGAAGGMWTVLTGAGMEDDIRVAYRCITEGTSTNTTNAVLSACASLRVPLPMSQVFELLRNLTLRSKWDVLVHGSTVKEEVTIAKGAGSDDAVTILHAKRGKGQNKERIMILQNNAYDASGSFMVYSPVDSQLMNTMILAPSDQPSGASNLSLYPTGFSLLPDGEAAKDTTGMDIGEVGGTLMTVGFQIPVKLAGGAGTVVNPRSVASAVRLMDDMITIVKKTLTEDHSAIRGIGPFN</sequence>
<reference evidence="13" key="3">
    <citation type="submission" date="2015-04" db="UniProtKB">
        <authorList>
            <consortium name="EnsemblPlants"/>
        </authorList>
    </citation>
    <scope>IDENTIFICATION</scope>
</reference>
<organism evidence="13 14">
    <name type="scientific">Leersia perrieri</name>
    <dbReference type="NCBI Taxonomy" id="77586"/>
    <lineage>
        <taxon>Eukaryota</taxon>
        <taxon>Viridiplantae</taxon>
        <taxon>Streptophyta</taxon>
        <taxon>Embryophyta</taxon>
        <taxon>Tracheophyta</taxon>
        <taxon>Spermatophyta</taxon>
        <taxon>Magnoliopsida</taxon>
        <taxon>Liliopsida</taxon>
        <taxon>Poales</taxon>
        <taxon>Poaceae</taxon>
        <taxon>BOP clade</taxon>
        <taxon>Oryzoideae</taxon>
        <taxon>Oryzeae</taxon>
        <taxon>Oryzinae</taxon>
        <taxon>Leersia</taxon>
    </lineage>
</organism>
<evidence type="ECO:0000256" key="6">
    <source>
        <dbReference type="ARBA" id="ARBA00023155"/>
    </source>
</evidence>
<evidence type="ECO:0000313" key="14">
    <source>
        <dbReference type="Proteomes" id="UP000032180"/>
    </source>
</evidence>
<accession>A0A0D9V6M4</accession>
<evidence type="ECO:0000256" key="1">
    <source>
        <dbReference type="ARBA" id="ARBA00004123"/>
    </source>
</evidence>
<dbReference type="PROSITE" id="PS50071">
    <property type="entry name" value="HOMEOBOX_2"/>
    <property type="match status" value="1"/>
</dbReference>
<keyword evidence="3" id="KW-0805">Transcription regulation</keyword>
<dbReference type="InterPro" id="IPR057993">
    <property type="entry name" value="HD-Zip_IV_C"/>
</dbReference>
<evidence type="ECO:0000259" key="11">
    <source>
        <dbReference type="PROSITE" id="PS50071"/>
    </source>
</evidence>
<dbReference type="Proteomes" id="UP000032180">
    <property type="component" value="Chromosome 1"/>
</dbReference>
<feature type="DNA-binding region" description="Homeobox" evidence="9">
    <location>
        <begin position="28"/>
        <end position="87"/>
    </location>
</feature>
<feature type="domain" description="Homeobox" evidence="11">
    <location>
        <begin position="26"/>
        <end position="86"/>
    </location>
</feature>
<reference evidence="14" key="2">
    <citation type="submission" date="2013-12" db="EMBL/GenBank/DDBJ databases">
        <authorList>
            <person name="Yu Y."/>
            <person name="Lee S."/>
            <person name="de Baynast K."/>
            <person name="Wissotski M."/>
            <person name="Liu L."/>
            <person name="Talag J."/>
            <person name="Goicoechea J."/>
            <person name="Angelova A."/>
            <person name="Jetty R."/>
            <person name="Kudrna D."/>
            <person name="Golser W."/>
            <person name="Rivera L."/>
            <person name="Zhang J."/>
            <person name="Wing R."/>
        </authorList>
    </citation>
    <scope>NUCLEOTIDE SEQUENCE</scope>
</reference>
<dbReference type="PANTHER" id="PTHR45654">
    <property type="entry name" value="HOMEOBOX-LEUCINE ZIPPER PROTEIN MERISTEM L1"/>
    <property type="match status" value="1"/>
</dbReference>
<keyword evidence="5 9" id="KW-0238">DNA-binding</keyword>
<dbReference type="CDD" id="cd08875">
    <property type="entry name" value="START_ArGLABRA2_like"/>
    <property type="match status" value="1"/>
</dbReference>
<dbReference type="GO" id="GO:0008289">
    <property type="term" value="F:lipid binding"/>
    <property type="evidence" value="ECO:0007669"/>
    <property type="project" value="InterPro"/>
</dbReference>
<dbReference type="InterPro" id="IPR009057">
    <property type="entry name" value="Homeodomain-like_sf"/>
</dbReference>
<keyword evidence="7" id="KW-0804">Transcription</keyword>
<evidence type="ECO:0000256" key="8">
    <source>
        <dbReference type="ARBA" id="ARBA00023242"/>
    </source>
</evidence>
<comment type="subcellular location">
    <subcellularLocation>
        <location evidence="1 9 10">Nucleus</location>
    </subcellularLocation>
</comment>
<feature type="domain" description="START" evidence="12">
    <location>
        <begin position="174"/>
        <end position="403"/>
    </location>
</feature>
<dbReference type="GO" id="GO:0000981">
    <property type="term" value="F:DNA-binding transcription factor activity, RNA polymerase II-specific"/>
    <property type="evidence" value="ECO:0007669"/>
    <property type="project" value="InterPro"/>
</dbReference>
<keyword evidence="6 9" id="KW-0371">Homeobox</keyword>
<dbReference type="SUPFAM" id="SSF55961">
    <property type="entry name" value="Bet v1-like"/>
    <property type="match status" value="2"/>
</dbReference>
<evidence type="ECO:0000256" key="3">
    <source>
        <dbReference type="ARBA" id="ARBA00023015"/>
    </source>
</evidence>
<evidence type="ECO:0000256" key="10">
    <source>
        <dbReference type="RuleBase" id="RU000682"/>
    </source>
</evidence>
<dbReference type="CDD" id="cd00086">
    <property type="entry name" value="homeodomain"/>
    <property type="match status" value="1"/>
</dbReference>
<comment type="similarity">
    <text evidence="2">Belongs to the HD-ZIP homeobox family. Class IV subfamily.</text>
</comment>